<dbReference type="FunFam" id="3.40.50.980:FF:000001">
    <property type="entry name" value="Non-ribosomal peptide synthetase"/>
    <property type="match status" value="3"/>
</dbReference>
<evidence type="ECO:0000256" key="1">
    <source>
        <dbReference type="ARBA" id="ARBA00001957"/>
    </source>
</evidence>
<dbReference type="Gene3D" id="2.30.38.10">
    <property type="entry name" value="Luciferase, Domain 3"/>
    <property type="match status" value="3"/>
</dbReference>
<evidence type="ECO:0000256" key="2">
    <source>
        <dbReference type="ARBA" id="ARBA00006432"/>
    </source>
</evidence>
<dbReference type="NCBIfam" id="TIGR01733">
    <property type="entry name" value="AA-adenyl-dom"/>
    <property type="match status" value="3"/>
</dbReference>
<dbReference type="InterPro" id="IPR025110">
    <property type="entry name" value="AMP-bd_C"/>
</dbReference>
<dbReference type="Gene3D" id="3.40.50.980">
    <property type="match status" value="6"/>
</dbReference>
<keyword evidence="4" id="KW-0597">Phosphoprotein</keyword>
<dbReference type="Gene3D" id="3.30.300.30">
    <property type="match status" value="3"/>
</dbReference>
<dbReference type="InterPro" id="IPR036736">
    <property type="entry name" value="ACP-like_sf"/>
</dbReference>
<dbReference type="NCBIfam" id="NF003417">
    <property type="entry name" value="PRK04813.1"/>
    <property type="match status" value="3"/>
</dbReference>
<dbReference type="GO" id="GO:0005829">
    <property type="term" value="C:cytosol"/>
    <property type="evidence" value="ECO:0007669"/>
    <property type="project" value="TreeGrafter"/>
</dbReference>
<accession>A0A1X7IU97</accession>
<dbReference type="NCBIfam" id="TIGR01720">
    <property type="entry name" value="NRPS-para261"/>
    <property type="match status" value="2"/>
</dbReference>
<evidence type="ECO:0000256" key="5">
    <source>
        <dbReference type="ARBA" id="ARBA00022598"/>
    </source>
</evidence>
<dbReference type="OrthoDB" id="9765680at2"/>
<dbReference type="Pfam" id="PF00550">
    <property type="entry name" value="PP-binding"/>
    <property type="match status" value="3"/>
</dbReference>
<dbReference type="InterPro" id="IPR023213">
    <property type="entry name" value="CAT-like_dom_sf"/>
</dbReference>
<keyword evidence="3" id="KW-0596">Phosphopantetheine</keyword>
<evidence type="ECO:0000256" key="4">
    <source>
        <dbReference type="ARBA" id="ARBA00022553"/>
    </source>
</evidence>
<keyword evidence="7" id="KW-0045">Antibiotic biosynthesis</keyword>
<evidence type="ECO:0000259" key="9">
    <source>
        <dbReference type="PROSITE" id="PS50075"/>
    </source>
</evidence>
<dbReference type="FunFam" id="1.10.1200.10:FF:000005">
    <property type="entry name" value="Nonribosomal peptide synthetase 1"/>
    <property type="match status" value="1"/>
</dbReference>
<dbReference type="GO" id="GO:0043041">
    <property type="term" value="P:amino acid activation for nonribosomal peptide biosynthetic process"/>
    <property type="evidence" value="ECO:0007669"/>
    <property type="project" value="TreeGrafter"/>
</dbReference>
<dbReference type="InterPro" id="IPR045851">
    <property type="entry name" value="AMP-bd_C_sf"/>
</dbReference>
<organism evidence="10 11">
    <name type="scientific">Paenibacillus aquistagni</name>
    <dbReference type="NCBI Taxonomy" id="1852522"/>
    <lineage>
        <taxon>Bacteria</taxon>
        <taxon>Bacillati</taxon>
        <taxon>Bacillota</taxon>
        <taxon>Bacilli</taxon>
        <taxon>Bacillales</taxon>
        <taxon>Paenibacillaceae</taxon>
        <taxon>Paenibacillus</taxon>
    </lineage>
</organism>
<dbReference type="CDD" id="cd12117">
    <property type="entry name" value="A_NRPS_Srf_like"/>
    <property type="match status" value="2"/>
</dbReference>
<keyword evidence="11" id="KW-1185">Reference proteome</keyword>
<dbReference type="GO" id="GO:0016874">
    <property type="term" value="F:ligase activity"/>
    <property type="evidence" value="ECO:0007669"/>
    <property type="project" value="UniProtKB-KW"/>
</dbReference>
<feature type="domain" description="Carrier" evidence="9">
    <location>
        <begin position="956"/>
        <end position="1030"/>
    </location>
</feature>
<evidence type="ECO:0000256" key="7">
    <source>
        <dbReference type="ARBA" id="ARBA00023194"/>
    </source>
</evidence>
<dbReference type="SUPFAM" id="SSF47336">
    <property type="entry name" value="ACP-like"/>
    <property type="match status" value="3"/>
</dbReference>
<dbReference type="Gene3D" id="1.10.1200.10">
    <property type="entry name" value="ACP-like"/>
    <property type="match status" value="3"/>
</dbReference>
<dbReference type="SUPFAM" id="SSF56801">
    <property type="entry name" value="Acetyl-CoA synthetase-like"/>
    <property type="match status" value="3"/>
</dbReference>
<dbReference type="CDD" id="cd19534">
    <property type="entry name" value="E_NRPS"/>
    <property type="match status" value="2"/>
</dbReference>
<dbReference type="FunFam" id="3.40.50.12780:FF:000012">
    <property type="entry name" value="Non-ribosomal peptide synthetase"/>
    <property type="match status" value="2"/>
</dbReference>
<feature type="domain" description="Carrier" evidence="9">
    <location>
        <begin position="3489"/>
        <end position="3563"/>
    </location>
</feature>
<dbReference type="FunFam" id="2.30.38.10:FF:000001">
    <property type="entry name" value="Non-ribosomal peptide synthetase PvdI"/>
    <property type="match status" value="1"/>
</dbReference>
<dbReference type="CDD" id="cd19543">
    <property type="entry name" value="DCL_NRPS"/>
    <property type="match status" value="1"/>
</dbReference>
<sequence>MSRKFRMSSAQKRLFVMDQLQPASITYNIPILLKANGELDPARLNEALNQLCKRHELLRTHFVHIKDKFLQVIEDEVHFELEYGEDTLEHVQDCFQQFIRPFDLSQAPLMRAKIVQVERNESVLMLDIHHIIFDDGSTAVLLNELSELYNGGLLPELRVQYKDFSAWHNAKDWTVQEQYWLREHESELPVLEWTTDYSRPMEQSFAGDRMVSCLSEKLQADIKALSKRTGATDYMILLSAFMLLLSRYSRQQDIVVGSPIAGRVHPESQQMLGMFVNTLAIRGQLRPEDSFETWVHAMKEKCLSAYEHQEYPFEMLVEKVMGERDPARHPMFDVMFALNHEAEAFSIGGLELTPLEFNFNVAKFDLTVSMQETSAGYVLDWEYCTALFKQETIERMALHFEALLEDALKRPQVPLAELSMMTAQEQAQVMHVFNETEHPYPQGLTAIQLFESQAAAAPKRAAVAFNGQELTYQELNARANEVGRRLRALGVGPDSIVGLVTGRSLEMIIGIYGILKAGGAYLPIDPAHPIDRIRYMLADSQAPAVLVGPGGEQVRELLFDLAEVIDLAEAGQGSPHEQESRGNLEPLAEPHHLAYVIYTSGTTGQPKGVMIENRSLVHLAEWQRVEGEMNEHSVMLQKSTYIFDAAVWEIFSSTLTGAKLMMATESENEDPELLLNLIQQHKVTDALIVPSAFRMLLDYAEVHGKEEALRAFKRIYLGAEPVTPDLLERYVRITGHGVERLTNLYGPTEATVCVTSLRFQPKARYDSIPIGKPLWNTQIYVMNGDSLCGIGVPGELCVGGAGLARGYLNQQELTAEKFVKHPYRAGERLYRTGDLARWSAEGNLEYLGRIGEQVKIRGFRIELGEIESRLREIQGVQDAVVTVREDQGEAMLCGYVVSSTPLDLSKMKEQLAVHLPSYMIPAHLIQVEQLPLTRSGKVDRKALPMPVLVSERVYSAPRDEVEEHMAQIFADVLGVDQAGIDDSFYELGGDSIKAIRIVSKLREAGYELQVKSIMQGRTIRAIRPMVSKQQLVVDQALVTGIVEWTPIQSAFIQSGIAHPHHFNQSFLLESTSLLNRVSLEQSLTALVQHHDMLRAVIRDGVQVVRGIGDGELYSLIDRNMKDKESKEELYQAIEQCANQIQASMDLANGPLLKAAVFRSRQGDYLFLCIHHLVVDGVSWRILLEDLNKGYSMAESGHKPIFPPKTHSYQQWSDGLRRYRNRPQLLAELPYWREVERKVSASKLKPMASECHAATGYLEWALSEEATRELLQTAGRSYHAEANDLLLTALYRAIQLLTGQHTVSVLTEGHGRESIGEPAIIDRTVGWFTSMYPTAIDGIGGSIDEDIILTKESLRRIPNHGLGYGVLKAIGEEQALEGTAPDITFNFLGEFGQESGLEGWKLSDAPRGLDVSSDNHFGSMLSLNGAIMNGVLQMSVMYNKQQYNTDFAVQLADRFKMQLELILAHCAGIELPIWTASDLGELTWSHRSFTTIKQRYADHGYQIERIYPLTSLQEGMLFHKLEDQQASSYVVQTLYRISGPLHVDALRASLQLLAEQHEVLRTSIVHLDAEEPRQMLIQGREVEFLFTQASDQDHSSARLEAICEEDVKRGFDLEHDSLVRLHVIQLEDQEYRLLMSFHHIIMDGWCMSIIMNDLQAFYTKLVQGVELEDLRAEATNNQTKYEDYVRLIAERDHSHDMAYWEELLQGYEEARGIRPQGYAEQNQDAEPVRYEELLLDEASTRQLESYCKAHGITLNTLVEAAWGIVLQRYNNTQDVVFGKVASGRNVDLQGIDQMVGLFIHTLPVRVRTVEKQTIAELLAQLHDQALHTAQHEISSLVEIQASTGLGSPLIQSLLAFENYYEQDAAATSSLPLELMAAREQTNYPLTLLANKSKVLGFRFMYDTSLYTQEEVARLLKRLKLALMQMAEQPALPVAQIDLLDEAEHKQVALHFNDTSTSINRERTVVELFEEQVSRKPNEVAVVSEAMNLTYGELNAKANQLAGMLRAKGVKPDQLIGITAERKVETIIGLVAILKAGGAYLPIDPKYPEQRIQYLLEDSSTSLILTTEFDFSFINMKPYANQTELLHLRDESLYQGPTANPERVNAAHDLAYVIYTSGTTGQPKGVMIEHLSINRLVQDTQYVDFSQIRILQTGSLAFDASTFEIWGALLNGGELYLVDEEVLTDTQALKQAIQHYQVNTMWLTVSLFNHMVMEDVSAFDTLTNLLIGGEQLSPIHVKRLLDHNSNIKLINGYGPTESTTFAVTHPIHDAACIPIGSPIANTEVYIMNGDQLCGIGMQGELCIAGIGLARGYLNKPELTAAKFVSHPEQPEKLIYRTGDLACWRADGVIDYLGRIDEQVKIRGFRIELHEIKSKLMELEHIQDAAVIMIEEAGEKHLCGYVVADYKLDLQAVKLGLSDVLPSYMIPSQLIQLEILPVTRNGKLDRSALPKPSFSAGSNYTAPRDEVEARIAEAFSSILGAETIGIHDSFFERGGHSLRATRLINAVEQSCGVRIPLREVWNLETVARLADWVRSSAAQQLEPIPRQSDQKDYPMSAAQKRLFIIEQMQGSAITYNMPSMLRARGRLDLQLLQRALSELVARHEILRTSFAMVQGEPVQTIAEAAELQLEYGEGSELETEALFQAFIRPFDLGKAPLMRAKAVRLQDDSFLFMLDMHHMVHDGASAAILLHELTRLYNGEILSAPPLHYKDYSIWEQSRDLEPHKNYWLQHFEEEIPVLDLIADHPRPQHKSYRGSNAQSALSLELTEAVKRVSQQQGASEFMILLSIFMLLLSRYSRQEDIVVGSPIAGRVHPDTEQMLGMFVNTLAIKGKLLHESTFEDYLVQMKEICLKAFEHQEYPFDLLVEQVASERDMSRHPIFDVMFALQNNEEAVLQFNGTSLEPVDYNYQVAKFDLTLTIAESNEGYVLNWEYATDLFNRETIERMALHFNELAIHALEDPSQQLSEISVLSDDEISMLLNHFNPADSWHENDKTVVACFEEQVMRTPDKIAIQGYEGKLTYRELNEQANQLAHRLRQLGIDRDQFVGIMAERRIETIVGLVAILKAGGAYVPIDPKYPLNRISYLIQDSDCSVMLTSEFDLSQLEYKPEHIIQLAHPVGCTDQAGHSANPTQVNHPKDLAYVIYTSGTTGEPKGVMIEHHSINRLVIHTNYADFKDVHILQTGSLAFDASTFEIWGALLNGGTLYLVEEDVLTSAALFKEAIQDFGINTLFITTALFNQLISLDHEIFDSLTQLLFGGEATSEEHVDLLASRNPSLRFANVYGPTECTTFATCYRIPAQRERSKTPIGAPIANTTAYVIQNGVMCGIGIPGELHIGGAGVARGYLNRPELSKEKFVENPYRRGERMYRTGDLVRWTADGQLEYLGRMDQQIKLRGYRIELGEIESRIRELHGVKDAAVMVRQEKGPALCAYIVADHDQDDSLMKSQLAERLPSYMIPSYFIKLDQLPLTRNGKLDKKALPVPQSASIEEYTAPRDQVELALADVFEHILGASRVGIDDSFYDLGGDSIKAIRMVSKLREYGYELSVRMIMQAKTIRSIRKSMIHAPIVSIDQREVSGMAMLTPIQMDFFAECLAVPSHFNQSFMIETKDRLDVPSLERALNAVILHHDMLRAVYPADTQIIRTGDEGLRHELTFQDLSAMEESEQLFAQMEEEALKVQQSMDMFFGPLVKAAVYRAKHLDYLFLCIHHLVVDGISWRIVLEDLNTAYGMAREGREIVLPPKTLSYQDWANALIKYRESEELLHEIPYWQSVEELAAKSSLKWHEPTPTACGEGLGQVSIALTSEQTMNLLYKGGRAYQTEINDLLLAALFRSIHRLTGQQSMAVNMEGHGREPVGEALLIDRTVGWFTSVYPVAIDGIGKSVKEDILSTKNCLRHVPNRGIGYSVLKTYGDFAVRGIRPAITFNYLGEFGQDGSFDGWSISDAPRGSDIAKENRFGTPISINGMITDGTLRMMVSYDRGFASDAIMNKLAKAFEHELVAITEHCVQILPIESASQQDQSPQWNDGSFELPVFVWYVLNEDSLLKTIQCEDRLYEVLFVSHLSQDMRRRIVSMVAEHKMSHHLPHYILHMDAFEQASPVMSREDFFELCADQNEPQIRTGEVQCRLECFNEAEQGEEAAGYSYEPTLLQACFLAAKGTIVTERISFEGHHEQTAILEALQQLIREQTALRSYYRYSGEERLIRELAYCDKPFIPLFDLCYATSAEHEQADQLLHELRSEEYCEGAWHRLVKLLVTKDSEKYYTLHLFAHHSVWDKSSSQLFKERFLQQLAYSSSSNVIQSLGRYSMYIEEVKRGKGDEEAELIPAQKPTDFIRSMSDYSCFNANNTLRRSVVSLLKMGPKVNILYKEKPWDLLLHLLKVIAKENKLLQEDQVLPVFILQDDRGAWTQDYSATLGAFLDLLPIALDCHSEPKRLVSMQEQVEELQKVKRSRHLHYLERLSSLSVNLAQIVPSMLSINFQGAFDLTYEGVQQMLKGSNMMNTSEIYVNSYADYLVICYPLFERLSGSLEGVLQQELEQLEYELEAWTTHPVRK</sequence>
<dbReference type="CDD" id="cd19531">
    <property type="entry name" value="LCL_NRPS-like"/>
    <property type="match status" value="2"/>
</dbReference>
<gene>
    <name evidence="10" type="ORF">SAMN06295960_0783</name>
</gene>
<comment type="cofactor">
    <cofactor evidence="1">
        <name>pantetheine 4'-phosphate</name>
        <dbReference type="ChEBI" id="CHEBI:47942"/>
    </cofactor>
</comment>
<dbReference type="PANTHER" id="PTHR45527">
    <property type="entry name" value="NONRIBOSOMAL PEPTIDE SYNTHETASE"/>
    <property type="match status" value="1"/>
</dbReference>
<dbReference type="InterPro" id="IPR010060">
    <property type="entry name" value="NRPS_synth"/>
</dbReference>
<dbReference type="PANTHER" id="PTHR45527:SF1">
    <property type="entry name" value="FATTY ACID SYNTHASE"/>
    <property type="match status" value="1"/>
</dbReference>
<dbReference type="EMBL" id="FXAZ01000001">
    <property type="protein sequence ID" value="SMG18349.1"/>
    <property type="molecule type" value="Genomic_DNA"/>
</dbReference>
<dbReference type="PROSITE" id="PS00455">
    <property type="entry name" value="AMP_BINDING"/>
    <property type="match status" value="3"/>
</dbReference>
<dbReference type="CDD" id="cd05930">
    <property type="entry name" value="A_NRPS"/>
    <property type="match status" value="1"/>
</dbReference>
<dbReference type="Pfam" id="PF00501">
    <property type="entry name" value="AMP-binding"/>
    <property type="match status" value="3"/>
</dbReference>
<name>A0A1X7IU97_9BACL</name>
<feature type="domain" description="Carrier" evidence="9">
    <location>
        <begin position="2459"/>
        <end position="2534"/>
    </location>
</feature>
<dbReference type="FunFam" id="3.30.300.30:FF:000010">
    <property type="entry name" value="Enterobactin synthetase component F"/>
    <property type="match status" value="3"/>
</dbReference>
<proteinExistence type="inferred from homology"/>
<dbReference type="STRING" id="1852522.SAMN06295960_0783"/>
<dbReference type="InterPro" id="IPR020845">
    <property type="entry name" value="AMP-binding_CS"/>
</dbReference>
<dbReference type="Pfam" id="PF00668">
    <property type="entry name" value="Condensation"/>
    <property type="match status" value="5"/>
</dbReference>
<dbReference type="RefSeq" id="WP_085493009.1">
    <property type="nucleotide sequence ID" value="NZ_FXAZ01000001.1"/>
</dbReference>
<evidence type="ECO:0000313" key="10">
    <source>
        <dbReference type="EMBL" id="SMG18349.1"/>
    </source>
</evidence>
<dbReference type="InterPro" id="IPR001242">
    <property type="entry name" value="Condensation_dom"/>
</dbReference>
<dbReference type="GO" id="GO:0031177">
    <property type="term" value="F:phosphopantetheine binding"/>
    <property type="evidence" value="ECO:0007669"/>
    <property type="project" value="InterPro"/>
</dbReference>
<dbReference type="Gene3D" id="3.30.559.10">
    <property type="entry name" value="Chloramphenicol acetyltransferase-like domain"/>
    <property type="match status" value="6"/>
</dbReference>
<keyword evidence="6" id="KW-0677">Repeat</keyword>
<dbReference type="InterPro" id="IPR020806">
    <property type="entry name" value="PKS_PP-bd"/>
</dbReference>
<dbReference type="Pfam" id="PF13193">
    <property type="entry name" value="AMP-binding_C"/>
    <property type="match status" value="2"/>
</dbReference>
<evidence type="ECO:0000256" key="6">
    <source>
        <dbReference type="ARBA" id="ARBA00022737"/>
    </source>
</evidence>
<dbReference type="InterPro" id="IPR010071">
    <property type="entry name" value="AA_adenyl_dom"/>
</dbReference>
<keyword evidence="8" id="KW-0511">Multifunctional enzyme</keyword>
<dbReference type="Proteomes" id="UP000193834">
    <property type="component" value="Unassembled WGS sequence"/>
</dbReference>
<keyword evidence="5" id="KW-0436">Ligase</keyword>
<protein>
    <submittedName>
        <fullName evidence="10">Non-ribosomal peptide synthase domain TIGR01720/amino acid adenylation domain-containing protein</fullName>
    </submittedName>
</protein>
<evidence type="ECO:0000256" key="8">
    <source>
        <dbReference type="ARBA" id="ARBA00023268"/>
    </source>
</evidence>
<dbReference type="SUPFAM" id="SSF52777">
    <property type="entry name" value="CoA-dependent acyltransferases"/>
    <property type="match status" value="11"/>
</dbReference>
<dbReference type="InterPro" id="IPR006162">
    <property type="entry name" value="Ppantetheine_attach_site"/>
</dbReference>
<comment type="similarity">
    <text evidence="2">Belongs to the ATP-dependent AMP-binding enzyme family.</text>
</comment>
<evidence type="ECO:0000256" key="3">
    <source>
        <dbReference type="ARBA" id="ARBA00022450"/>
    </source>
</evidence>
<reference evidence="10 11" key="1">
    <citation type="submission" date="2017-04" db="EMBL/GenBank/DDBJ databases">
        <authorList>
            <person name="Afonso C.L."/>
            <person name="Miller P.J."/>
            <person name="Scott M.A."/>
            <person name="Spackman E."/>
            <person name="Goraichik I."/>
            <person name="Dimitrov K.M."/>
            <person name="Suarez D.L."/>
            <person name="Swayne D.E."/>
        </authorList>
    </citation>
    <scope>NUCLEOTIDE SEQUENCE [LARGE SCALE GENOMIC DNA]</scope>
    <source>
        <strain evidence="10 11">11</strain>
    </source>
</reference>
<dbReference type="InterPro" id="IPR009081">
    <property type="entry name" value="PP-bd_ACP"/>
</dbReference>
<dbReference type="GO" id="GO:0017000">
    <property type="term" value="P:antibiotic biosynthetic process"/>
    <property type="evidence" value="ECO:0007669"/>
    <property type="project" value="UniProtKB-KW"/>
</dbReference>
<dbReference type="SMART" id="SM00823">
    <property type="entry name" value="PKS_PP"/>
    <property type="match status" value="3"/>
</dbReference>
<dbReference type="Gene3D" id="3.30.559.30">
    <property type="entry name" value="Nonribosomal peptide synthetase, condensation domain"/>
    <property type="match status" value="5"/>
</dbReference>
<dbReference type="GO" id="GO:0008610">
    <property type="term" value="P:lipid biosynthetic process"/>
    <property type="evidence" value="ECO:0007669"/>
    <property type="project" value="UniProtKB-ARBA"/>
</dbReference>
<evidence type="ECO:0000313" key="11">
    <source>
        <dbReference type="Proteomes" id="UP000193834"/>
    </source>
</evidence>
<dbReference type="InterPro" id="IPR000873">
    <property type="entry name" value="AMP-dep_synth/lig_dom"/>
</dbReference>
<dbReference type="PROSITE" id="PS50075">
    <property type="entry name" value="CARRIER"/>
    <property type="match status" value="3"/>
</dbReference>
<dbReference type="GO" id="GO:0044550">
    <property type="term" value="P:secondary metabolite biosynthetic process"/>
    <property type="evidence" value="ECO:0007669"/>
    <property type="project" value="UniProtKB-ARBA"/>
</dbReference>
<dbReference type="PROSITE" id="PS00012">
    <property type="entry name" value="PHOSPHOPANTETHEINE"/>
    <property type="match status" value="2"/>
</dbReference>